<evidence type="ECO:0000256" key="3">
    <source>
        <dbReference type="ARBA" id="ARBA00022989"/>
    </source>
</evidence>
<evidence type="ECO:0000313" key="7">
    <source>
        <dbReference type="Proteomes" id="UP000270094"/>
    </source>
</evidence>
<feature type="non-terminal residue" evidence="6">
    <location>
        <position position="1"/>
    </location>
</feature>
<dbReference type="InterPro" id="IPR027417">
    <property type="entry name" value="P-loop_NTPase"/>
</dbReference>
<accession>A0A3P7JW13</accession>
<evidence type="ECO:0000313" key="6">
    <source>
        <dbReference type="EMBL" id="VDM85273.1"/>
    </source>
</evidence>
<keyword evidence="2" id="KW-0812">Transmembrane</keyword>
<organism evidence="6 7">
    <name type="scientific">Strongylus vulgaris</name>
    <name type="common">Blood worm</name>
    <dbReference type="NCBI Taxonomy" id="40348"/>
    <lineage>
        <taxon>Eukaryota</taxon>
        <taxon>Metazoa</taxon>
        <taxon>Ecdysozoa</taxon>
        <taxon>Nematoda</taxon>
        <taxon>Chromadorea</taxon>
        <taxon>Rhabditida</taxon>
        <taxon>Rhabditina</taxon>
        <taxon>Rhabditomorpha</taxon>
        <taxon>Strongyloidea</taxon>
        <taxon>Strongylidae</taxon>
        <taxon>Strongylus</taxon>
    </lineage>
</organism>
<dbReference type="OrthoDB" id="6500128at2759"/>
<reference evidence="6 7" key="1">
    <citation type="submission" date="2018-11" db="EMBL/GenBank/DDBJ databases">
        <authorList>
            <consortium name="Pathogen Informatics"/>
        </authorList>
    </citation>
    <scope>NUCLEOTIDE SEQUENCE [LARGE SCALE GENOMIC DNA]</scope>
</reference>
<feature type="compositionally biased region" description="Basic and acidic residues" evidence="5">
    <location>
        <begin position="109"/>
        <end position="124"/>
    </location>
</feature>
<name>A0A3P7JW13_STRVU</name>
<dbReference type="InterPro" id="IPR039421">
    <property type="entry name" value="Type_1_exporter"/>
</dbReference>
<dbReference type="GO" id="GO:0005524">
    <property type="term" value="F:ATP binding"/>
    <property type="evidence" value="ECO:0007669"/>
    <property type="project" value="InterPro"/>
</dbReference>
<dbReference type="InterPro" id="IPR036640">
    <property type="entry name" value="ABC1_TM_sf"/>
</dbReference>
<protein>
    <recommendedName>
        <fullName evidence="8">ABC transporter domain-containing protein</fullName>
    </recommendedName>
</protein>
<evidence type="ECO:0000256" key="2">
    <source>
        <dbReference type="ARBA" id="ARBA00022692"/>
    </source>
</evidence>
<gene>
    <name evidence="6" type="ORF">SVUK_LOCUS20271</name>
</gene>
<evidence type="ECO:0000256" key="1">
    <source>
        <dbReference type="ARBA" id="ARBA00004141"/>
    </source>
</evidence>
<dbReference type="Gene3D" id="3.40.50.300">
    <property type="entry name" value="P-loop containing nucleotide triphosphate hydrolases"/>
    <property type="match status" value="1"/>
</dbReference>
<keyword evidence="3" id="KW-1133">Transmembrane helix</keyword>
<dbReference type="AlphaFoldDB" id="A0A3P7JW13"/>
<proteinExistence type="predicted"/>
<dbReference type="PANTHER" id="PTHR24222">
    <property type="entry name" value="ABC TRANSPORTER B FAMILY"/>
    <property type="match status" value="1"/>
</dbReference>
<dbReference type="SUPFAM" id="SSF52540">
    <property type="entry name" value="P-loop containing nucleoside triphosphate hydrolases"/>
    <property type="match status" value="1"/>
</dbReference>
<dbReference type="GO" id="GO:0042626">
    <property type="term" value="F:ATPase-coupled transmembrane transporter activity"/>
    <property type="evidence" value="ECO:0007669"/>
    <property type="project" value="TreeGrafter"/>
</dbReference>
<comment type="subcellular location">
    <subcellularLocation>
        <location evidence="1">Membrane</location>
        <topology evidence="1">Multi-pass membrane protein</topology>
    </subcellularLocation>
</comment>
<feature type="region of interest" description="Disordered" evidence="5">
    <location>
        <begin position="103"/>
        <end position="124"/>
    </location>
</feature>
<evidence type="ECO:0000256" key="4">
    <source>
        <dbReference type="ARBA" id="ARBA00023136"/>
    </source>
</evidence>
<dbReference type="Proteomes" id="UP000270094">
    <property type="component" value="Unassembled WGS sequence"/>
</dbReference>
<dbReference type="EMBL" id="UYYB01138334">
    <property type="protein sequence ID" value="VDM85273.1"/>
    <property type="molecule type" value="Genomic_DNA"/>
</dbReference>
<keyword evidence="7" id="KW-1185">Reference proteome</keyword>
<evidence type="ECO:0000256" key="5">
    <source>
        <dbReference type="SAM" id="MobiDB-lite"/>
    </source>
</evidence>
<dbReference type="GO" id="GO:0005886">
    <property type="term" value="C:plasma membrane"/>
    <property type="evidence" value="ECO:0007669"/>
    <property type="project" value="TreeGrafter"/>
</dbReference>
<dbReference type="Gene3D" id="1.20.1560.10">
    <property type="entry name" value="ABC transporter type 1, transmembrane domain"/>
    <property type="match status" value="1"/>
</dbReference>
<keyword evidence="4" id="KW-0472">Membrane</keyword>
<sequence length="124" mass="13925">ARALVRDPKILLLDEATSALDAESESVVQKALERASIGRTTIIIAHRLSTIRNANKIIAMKVTHVEEEDHAADMRRASLSREISVQTVNDMQIRMRGATIMTMEGQEQEETKEKKDDITRLKKG</sequence>
<evidence type="ECO:0008006" key="8">
    <source>
        <dbReference type="Google" id="ProtNLM"/>
    </source>
</evidence>
<dbReference type="PANTHER" id="PTHR24222:SF76">
    <property type="entry name" value="MYCOBACTIN IMPORT ATP-BINDING_PERMEASE PROTEIN IRTB"/>
    <property type="match status" value="1"/>
</dbReference>